<dbReference type="CTD" id="101883994"/>
<dbReference type="PRINTS" id="PR00436">
    <property type="entry name" value="INTERLEUKIN8"/>
</dbReference>
<dbReference type="KEGG" id="dre:101883994"/>
<accession>A0AB40EBF4</accession>
<dbReference type="GO" id="GO:0005615">
    <property type="term" value="C:extracellular space"/>
    <property type="evidence" value="ECO:0007669"/>
    <property type="project" value="UniProtKB-KW"/>
</dbReference>
<gene>
    <name evidence="5 6" type="primary">cxcl-c13b</name>
</gene>
<dbReference type="STRING" id="7955.ENSDARP00000156021"/>
<evidence type="ECO:0000259" key="3">
    <source>
        <dbReference type="SMART" id="SM00199"/>
    </source>
</evidence>
<dbReference type="SMART" id="SM00199">
    <property type="entry name" value="SCY"/>
    <property type="match status" value="1"/>
</dbReference>
<dbReference type="OMA" id="YVPGRCL"/>
<sequence>MTQIAYTLLALNLCFILTAQVVESQHVPKTCQCPQVQKRVRGPFSDLRITPKGPSCLQNEIIVTPKKTNKPVCLSPEGPQGKSLMKCWNRTQKAGINHKICLRPRQRKGKQVKSKKITS</sequence>
<reference evidence="5" key="1">
    <citation type="submission" date="2025-08" db="UniProtKB">
        <authorList>
            <consortium name="RefSeq"/>
        </authorList>
    </citation>
    <scope>IDENTIFICATION</scope>
    <source>
        <strain evidence="5">Tuebingen</strain>
        <tissue evidence="5">Fibroblasts and whole tissue</tissue>
    </source>
</reference>
<proteinExistence type="predicted"/>
<evidence type="ECO:0000313" key="6">
    <source>
        <dbReference type="ZFIN" id="ZDB-GENE-201111-2"/>
    </source>
</evidence>
<dbReference type="Bgee" id="ENSDARG00000114454">
    <property type="expression patterns" value="Expressed in spleen and 11 other cell types or tissues"/>
</dbReference>
<keyword evidence="1" id="KW-0202">Cytokine</keyword>
<dbReference type="InterPro" id="IPR036048">
    <property type="entry name" value="Interleukin_8-like_sf"/>
</dbReference>
<evidence type="ECO:0000313" key="4">
    <source>
        <dbReference type="Proteomes" id="UP000000437"/>
    </source>
</evidence>
<feature type="signal peptide" evidence="2">
    <location>
        <begin position="1"/>
        <end position="24"/>
    </location>
</feature>
<dbReference type="GO" id="GO:0006955">
    <property type="term" value="P:immune response"/>
    <property type="evidence" value="ECO:0007669"/>
    <property type="project" value="InterPro"/>
</dbReference>
<dbReference type="ZFIN" id="ZDB-GENE-201111-2">
    <property type="gene designation" value="cxcl-c13b"/>
</dbReference>
<dbReference type="InterPro" id="IPR001811">
    <property type="entry name" value="Chemokine_IL8-like_dom"/>
</dbReference>
<dbReference type="GO" id="GO:0008009">
    <property type="term" value="F:chemokine activity"/>
    <property type="evidence" value="ECO:0007669"/>
    <property type="project" value="InterPro"/>
</dbReference>
<protein>
    <submittedName>
        <fullName evidence="5">Growth-regulated alpha protein</fullName>
    </submittedName>
</protein>
<dbReference type="SUPFAM" id="SSF54117">
    <property type="entry name" value="Interleukin 8-like chemokines"/>
    <property type="match status" value="1"/>
</dbReference>
<dbReference type="RefSeq" id="XP_005157000.2">
    <property type="nucleotide sequence ID" value="XM_005156943.6"/>
</dbReference>
<dbReference type="PaxDb" id="7955-ENSDARP00000101228"/>
<dbReference type="Gene3D" id="2.40.50.40">
    <property type="match status" value="1"/>
</dbReference>
<keyword evidence="2" id="KW-0732">Signal</keyword>
<evidence type="ECO:0000256" key="1">
    <source>
        <dbReference type="ARBA" id="ARBA00022514"/>
    </source>
</evidence>
<dbReference type="Proteomes" id="UP000000437">
    <property type="component" value="Chromosome 13"/>
</dbReference>
<dbReference type="Pfam" id="PF00048">
    <property type="entry name" value="IL8"/>
    <property type="match status" value="1"/>
</dbReference>
<dbReference type="AlphaFoldDB" id="A0AB40EBF4"/>
<feature type="domain" description="Chemokine interleukin-8-like" evidence="3">
    <location>
        <begin position="28"/>
        <end position="88"/>
    </location>
</feature>
<feature type="chain" id="PRO_5044347856" evidence="2">
    <location>
        <begin position="25"/>
        <end position="119"/>
    </location>
</feature>
<name>A0AB40EBF4_DANRE</name>
<evidence type="ECO:0000256" key="2">
    <source>
        <dbReference type="SAM" id="SignalP"/>
    </source>
</evidence>
<evidence type="ECO:0000313" key="5">
    <source>
        <dbReference type="RefSeq" id="XP_005157000.2"/>
    </source>
</evidence>
<keyword evidence="4" id="KW-1185">Reference proteome</keyword>
<organism evidence="4 5">
    <name type="scientific">Danio rerio</name>
    <name type="common">Zebrafish</name>
    <name type="synonym">Brachydanio rerio</name>
    <dbReference type="NCBI Taxonomy" id="7955"/>
    <lineage>
        <taxon>Eukaryota</taxon>
        <taxon>Metazoa</taxon>
        <taxon>Chordata</taxon>
        <taxon>Craniata</taxon>
        <taxon>Vertebrata</taxon>
        <taxon>Euteleostomi</taxon>
        <taxon>Actinopterygii</taxon>
        <taxon>Neopterygii</taxon>
        <taxon>Teleostei</taxon>
        <taxon>Ostariophysi</taxon>
        <taxon>Cypriniformes</taxon>
        <taxon>Danionidae</taxon>
        <taxon>Danioninae</taxon>
        <taxon>Danio</taxon>
    </lineage>
</organism>